<feature type="region of interest" description="Disordered" evidence="1">
    <location>
        <begin position="60"/>
        <end position="95"/>
    </location>
</feature>
<comment type="caution">
    <text evidence="2">The sequence shown here is derived from an EMBL/GenBank/DDBJ whole genome shotgun (WGS) entry which is preliminary data.</text>
</comment>
<dbReference type="AlphaFoldDB" id="A0AAW0AKS0"/>
<protein>
    <submittedName>
        <fullName evidence="2">Uncharacterized protein</fullName>
    </submittedName>
</protein>
<reference evidence="2 3" key="1">
    <citation type="journal article" date="2024" name="J Genomics">
        <title>Draft genome sequencing and assembly of Favolaschia claudopus CIRM-BRFM 2984 isolated from oak limbs.</title>
        <authorList>
            <person name="Navarro D."/>
            <person name="Drula E."/>
            <person name="Chaduli D."/>
            <person name="Cazenave R."/>
            <person name="Ahrendt S."/>
            <person name="Wang J."/>
            <person name="Lipzen A."/>
            <person name="Daum C."/>
            <person name="Barry K."/>
            <person name="Grigoriev I.V."/>
            <person name="Favel A."/>
            <person name="Rosso M.N."/>
            <person name="Martin F."/>
        </authorList>
    </citation>
    <scope>NUCLEOTIDE SEQUENCE [LARGE SCALE GENOMIC DNA]</scope>
    <source>
        <strain evidence="2 3">CIRM-BRFM 2984</strain>
    </source>
</reference>
<evidence type="ECO:0000313" key="2">
    <source>
        <dbReference type="EMBL" id="KAK7013328.1"/>
    </source>
</evidence>
<evidence type="ECO:0000256" key="1">
    <source>
        <dbReference type="SAM" id="MobiDB-lite"/>
    </source>
</evidence>
<keyword evidence="3" id="KW-1185">Reference proteome</keyword>
<accession>A0AAW0AKS0</accession>
<proteinExistence type="predicted"/>
<dbReference type="EMBL" id="JAWWNJ010000060">
    <property type="protein sequence ID" value="KAK7013328.1"/>
    <property type="molecule type" value="Genomic_DNA"/>
</dbReference>
<gene>
    <name evidence="2" type="ORF">R3P38DRAFT_1512566</name>
</gene>
<evidence type="ECO:0000313" key="3">
    <source>
        <dbReference type="Proteomes" id="UP001362999"/>
    </source>
</evidence>
<name>A0AAW0AKS0_9AGAR</name>
<organism evidence="2 3">
    <name type="scientific">Favolaschia claudopus</name>
    <dbReference type="NCBI Taxonomy" id="2862362"/>
    <lineage>
        <taxon>Eukaryota</taxon>
        <taxon>Fungi</taxon>
        <taxon>Dikarya</taxon>
        <taxon>Basidiomycota</taxon>
        <taxon>Agaricomycotina</taxon>
        <taxon>Agaricomycetes</taxon>
        <taxon>Agaricomycetidae</taxon>
        <taxon>Agaricales</taxon>
        <taxon>Marasmiineae</taxon>
        <taxon>Mycenaceae</taxon>
        <taxon>Favolaschia</taxon>
    </lineage>
</organism>
<dbReference type="Proteomes" id="UP001362999">
    <property type="component" value="Unassembled WGS sequence"/>
</dbReference>
<sequence length="237" mass="25147">MIMSTYIRTTLFTLHHPSPSTSSQAGIARLVASCVGGLVEASGEAEARVGGKVVFPAEAGEAGRGGSGVGEEKRSEEKEGRGKKVGKEEGAKAPSLGAPTPLAVLTYTGFALTSRGRRIRVRGLYANEAPRQEASQPTLLLLLLPMAYPPSLAAERGTGDGLRDAASFLGFRALFRIPKGQLRRRFLLFAHGPPMPRLLYDVDGSAKATRGFSRPHLDSRVIVTGGASCPQLLLCHR</sequence>
<feature type="compositionally biased region" description="Basic and acidic residues" evidence="1">
    <location>
        <begin position="70"/>
        <end position="91"/>
    </location>
</feature>